<dbReference type="AlphaFoldDB" id="A0A5C4V575"/>
<evidence type="ECO:0000256" key="1">
    <source>
        <dbReference type="ARBA" id="ARBA00022603"/>
    </source>
</evidence>
<dbReference type="Pfam" id="PF08242">
    <property type="entry name" value="Methyltransf_12"/>
    <property type="match status" value="1"/>
</dbReference>
<evidence type="ECO:0000259" key="5">
    <source>
        <dbReference type="Pfam" id="PF08242"/>
    </source>
</evidence>
<dbReference type="GO" id="GO:0032259">
    <property type="term" value="P:methylation"/>
    <property type="evidence" value="ECO:0007669"/>
    <property type="project" value="UniProtKB-KW"/>
</dbReference>
<dbReference type="EMBL" id="VDGT01000006">
    <property type="protein sequence ID" value="TNM31040.1"/>
    <property type="molecule type" value="Genomic_DNA"/>
</dbReference>
<evidence type="ECO:0000313" key="6">
    <source>
        <dbReference type="EMBL" id="TNM31040.1"/>
    </source>
</evidence>
<proteinExistence type="predicted"/>
<dbReference type="Proteomes" id="UP000311713">
    <property type="component" value="Unassembled WGS sequence"/>
</dbReference>
<reference evidence="6 7" key="1">
    <citation type="submission" date="2019-06" db="EMBL/GenBank/DDBJ databases">
        <title>Draft genome of Streptomyces sedi sp. JCM16909.</title>
        <authorList>
            <person name="Klykleung N."/>
            <person name="Tanasupawat S."/>
            <person name="Kudo T."/>
            <person name="Yuki M."/>
            <person name="Ohkuma M."/>
        </authorList>
    </citation>
    <scope>NUCLEOTIDE SEQUENCE [LARGE SCALE GENOMIC DNA]</scope>
    <source>
        <strain evidence="6 7">JCM 16909</strain>
    </source>
</reference>
<comment type="caution">
    <text evidence="6">The sequence shown here is derived from an EMBL/GenBank/DDBJ whole genome shotgun (WGS) entry which is preliminary data.</text>
</comment>
<evidence type="ECO:0000256" key="2">
    <source>
        <dbReference type="ARBA" id="ARBA00022679"/>
    </source>
</evidence>
<dbReference type="InterPro" id="IPR029063">
    <property type="entry name" value="SAM-dependent_MTases_sf"/>
</dbReference>
<keyword evidence="2 6" id="KW-0808">Transferase</keyword>
<feature type="domain" description="Methyltransferase type 12" evidence="5">
    <location>
        <begin position="49"/>
        <end position="145"/>
    </location>
</feature>
<evidence type="ECO:0000256" key="4">
    <source>
        <dbReference type="SAM" id="MobiDB-lite"/>
    </source>
</evidence>
<dbReference type="Gene3D" id="3.40.50.150">
    <property type="entry name" value="Vaccinia Virus protein VP39"/>
    <property type="match status" value="1"/>
</dbReference>
<feature type="region of interest" description="Disordered" evidence="4">
    <location>
        <begin position="1"/>
        <end position="22"/>
    </location>
</feature>
<evidence type="ECO:0000313" key="7">
    <source>
        <dbReference type="Proteomes" id="UP000311713"/>
    </source>
</evidence>
<dbReference type="OrthoDB" id="3366024at2"/>
<sequence length="265" mass="26863">MPSPSRARPTGDPSSGPPAAARGGVVWDVLRRALRDRARRAGGDGLDVLDLGGGSGSFAVPVAGLGHRVTVVDPSPDALFALERRAAEEDVADAVRGVQGDTQDVAEVAGRGAFDLVLCHGVLEHVEDPGAGLRAVAATLRPAGGTLSVLAAGAGGTVLARALAGRFTEARTALADPSGRWGAGDPVPHRFTVERLTALLAGAGLLPGQVHGVRIFEDLLPGTPWDVESDAAGALARLESEAATHPAFQAVAGQLHVLAELPGEP</sequence>
<organism evidence="6 7">
    <name type="scientific">Streptomyces sedi</name>
    <dbReference type="NCBI Taxonomy" id="555059"/>
    <lineage>
        <taxon>Bacteria</taxon>
        <taxon>Bacillati</taxon>
        <taxon>Actinomycetota</taxon>
        <taxon>Actinomycetes</taxon>
        <taxon>Kitasatosporales</taxon>
        <taxon>Streptomycetaceae</taxon>
        <taxon>Streptomyces</taxon>
    </lineage>
</organism>
<dbReference type="InterPro" id="IPR013217">
    <property type="entry name" value="Methyltransf_12"/>
</dbReference>
<name>A0A5C4V575_9ACTN</name>
<evidence type="ECO:0000256" key="3">
    <source>
        <dbReference type="ARBA" id="ARBA00022691"/>
    </source>
</evidence>
<dbReference type="CDD" id="cd02440">
    <property type="entry name" value="AdoMet_MTases"/>
    <property type="match status" value="1"/>
</dbReference>
<dbReference type="GO" id="GO:0008168">
    <property type="term" value="F:methyltransferase activity"/>
    <property type="evidence" value="ECO:0007669"/>
    <property type="project" value="UniProtKB-KW"/>
</dbReference>
<dbReference type="RefSeq" id="WP_139643320.1">
    <property type="nucleotide sequence ID" value="NZ_BAAAZS010000029.1"/>
</dbReference>
<accession>A0A5C4V575</accession>
<dbReference type="PANTHER" id="PTHR43464:SF19">
    <property type="entry name" value="UBIQUINONE BIOSYNTHESIS O-METHYLTRANSFERASE, MITOCHONDRIAL"/>
    <property type="match status" value="1"/>
</dbReference>
<gene>
    <name evidence="6" type="ORF">FH715_10110</name>
</gene>
<keyword evidence="3" id="KW-0949">S-adenosyl-L-methionine</keyword>
<keyword evidence="7" id="KW-1185">Reference proteome</keyword>
<dbReference type="PANTHER" id="PTHR43464">
    <property type="entry name" value="METHYLTRANSFERASE"/>
    <property type="match status" value="1"/>
</dbReference>
<keyword evidence="1 6" id="KW-0489">Methyltransferase</keyword>
<protein>
    <submittedName>
        <fullName evidence="6">Methyltransferase</fullName>
    </submittedName>
</protein>
<dbReference type="SUPFAM" id="SSF53335">
    <property type="entry name" value="S-adenosyl-L-methionine-dependent methyltransferases"/>
    <property type="match status" value="1"/>
</dbReference>